<reference evidence="3" key="1">
    <citation type="journal article" date="2017" name="Genome Biol.">
        <title>Comparative genomics reveals high biological diversity and specific adaptations in the industrially and medically important fungal genus Aspergillus.</title>
        <authorList>
            <person name="de Vries R.P."/>
            <person name="Riley R."/>
            <person name="Wiebenga A."/>
            <person name="Aguilar-Osorio G."/>
            <person name="Amillis S."/>
            <person name="Uchima C.A."/>
            <person name="Anderluh G."/>
            <person name="Asadollahi M."/>
            <person name="Askin M."/>
            <person name="Barry K."/>
            <person name="Battaglia E."/>
            <person name="Bayram O."/>
            <person name="Benocci T."/>
            <person name="Braus-Stromeyer S.A."/>
            <person name="Caldana C."/>
            <person name="Canovas D."/>
            <person name="Cerqueira G.C."/>
            <person name="Chen F."/>
            <person name="Chen W."/>
            <person name="Choi C."/>
            <person name="Clum A."/>
            <person name="Dos Santos R.A."/>
            <person name="Damasio A.R."/>
            <person name="Diallinas G."/>
            <person name="Emri T."/>
            <person name="Fekete E."/>
            <person name="Flipphi M."/>
            <person name="Freyberg S."/>
            <person name="Gallo A."/>
            <person name="Gournas C."/>
            <person name="Habgood R."/>
            <person name="Hainaut M."/>
            <person name="Harispe M.L."/>
            <person name="Henrissat B."/>
            <person name="Hilden K.S."/>
            <person name="Hope R."/>
            <person name="Hossain A."/>
            <person name="Karabika E."/>
            <person name="Karaffa L."/>
            <person name="Karanyi Z."/>
            <person name="Krasevec N."/>
            <person name="Kuo A."/>
            <person name="Kusch H."/>
            <person name="LaButti K."/>
            <person name="Lagendijk E.L."/>
            <person name="Lapidus A."/>
            <person name="Levasseur A."/>
            <person name="Lindquist E."/>
            <person name="Lipzen A."/>
            <person name="Logrieco A.F."/>
            <person name="MacCabe A."/>
            <person name="Maekelae M.R."/>
            <person name="Malavazi I."/>
            <person name="Melin P."/>
            <person name="Meyer V."/>
            <person name="Mielnichuk N."/>
            <person name="Miskei M."/>
            <person name="Molnar A.P."/>
            <person name="Mule G."/>
            <person name="Ngan C.Y."/>
            <person name="Orejas M."/>
            <person name="Orosz E."/>
            <person name="Ouedraogo J.P."/>
            <person name="Overkamp K.M."/>
            <person name="Park H.-S."/>
            <person name="Perrone G."/>
            <person name="Piumi F."/>
            <person name="Punt P.J."/>
            <person name="Ram A.F."/>
            <person name="Ramon A."/>
            <person name="Rauscher S."/>
            <person name="Record E."/>
            <person name="Riano-Pachon D.M."/>
            <person name="Robert V."/>
            <person name="Roehrig J."/>
            <person name="Ruller R."/>
            <person name="Salamov A."/>
            <person name="Salih N.S."/>
            <person name="Samson R.A."/>
            <person name="Sandor E."/>
            <person name="Sanguinetti M."/>
            <person name="Schuetze T."/>
            <person name="Sepcic K."/>
            <person name="Shelest E."/>
            <person name="Sherlock G."/>
            <person name="Sophianopoulou V."/>
            <person name="Squina F.M."/>
            <person name="Sun H."/>
            <person name="Susca A."/>
            <person name="Todd R.B."/>
            <person name="Tsang A."/>
            <person name="Unkles S.E."/>
            <person name="van de Wiele N."/>
            <person name="van Rossen-Uffink D."/>
            <person name="Oliveira J.V."/>
            <person name="Vesth T.C."/>
            <person name="Visser J."/>
            <person name="Yu J.-H."/>
            <person name="Zhou M."/>
            <person name="Andersen M.R."/>
            <person name="Archer D.B."/>
            <person name="Baker S.E."/>
            <person name="Benoit I."/>
            <person name="Brakhage A.A."/>
            <person name="Braus G.H."/>
            <person name="Fischer R."/>
            <person name="Frisvad J.C."/>
            <person name="Goldman G.H."/>
            <person name="Houbraken J."/>
            <person name="Oakley B."/>
            <person name="Pocsi I."/>
            <person name="Scazzocchio C."/>
            <person name="Seiboth B."/>
            <person name="vanKuyk P.A."/>
            <person name="Wortman J."/>
            <person name="Dyer P.S."/>
            <person name="Grigoriev I.V."/>
        </authorList>
    </citation>
    <scope>NUCLEOTIDE SEQUENCE [LARGE SCALE GENOMIC DNA]</scope>
    <source>
        <strain evidence="3">CBS 583.65</strain>
    </source>
</reference>
<dbReference type="STRING" id="1036611.A0A1L9PBT6"/>
<feature type="region of interest" description="Disordered" evidence="1">
    <location>
        <begin position="313"/>
        <end position="332"/>
    </location>
</feature>
<feature type="compositionally biased region" description="Acidic residues" evidence="1">
    <location>
        <begin position="429"/>
        <end position="440"/>
    </location>
</feature>
<sequence>MSGNYDYPPASRRTARGSRPSDRLHRPNANRLQHLRDLLNTDRNRSTSARALETLNQELEESRSERARDRYSFDQTRAFVDQQIRDLQREQASRGDHTHGTRSGPIHPGLQRLQNLDAVIMNHDPSPSGISRSISRASRSRGFRSNDRPGRTRRNRDSILDSPIPHIDSPSTMPLEPDHDTPTDRLRVKRRKLDSDDNRENLQNLRYGQYGQVVPGTLKMELASCDGGTYEPVCETSGPENILLNDSSVYCTKSDRCNLILKHRGEAPFCLKKLVIKAPKSGYDAPIQAGMVFVSMSADDLLARTSQYQIQYAGSRSHRAHRRSGMQPSQEYMNSYRTPLQTLERESLAGFDSPSDSDTDTSEPAGASPSYNTDQTSEFHVTTYYDERSDGTGLDRPGDHFSIPQAPEPTRLERVGTMYPMNDDFLCSDTEDSGSDEDDTSETHSYNSRRRDLQRQVRAMRRQYALEQDELPRRRHVPNTIQPIPPAAPSAPHPGPTARSTGVGLMKPLAQFFIKRPKSSVSLNFDPPPSGRYILIKLWSPYNAGNIDIQSVVAHGFAGPRFFPAAGLR</sequence>
<keyword evidence="3" id="KW-1185">Reference proteome</keyword>
<dbReference type="EMBL" id="KV878126">
    <property type="protein sequence ID" value="OJI98966.1"/>
    <property type="molecule type" value="Genomic_DNA"/>
</dbReference>
<feature type="compositionally biased region" description="Basic and acidic residues" evidence="1">
    <location>
        <begin position="89"/>
        <end position="99"/>
    </location>
</feature>
<dbReference type="Proteomes" id="UP000184073">
    <property type="component" value="Unassembled WGS sequence"/>
</dbReference>
<evidence type="ECO:0000313" key="2">
    <source>
        <dbReference type="EMBL" id="OJI98966.1"/>
    </source>
</evidence>
<dbReference type="VEuPathDB" id="FungiDB:ASPVEDRAFT_38435"/>
<feature type="compositionally biased region" description="Basic and acidic residues" evidence="1">
    <location>
        <begin position="176"/>
        <end position="186"/>
    </location>
</feature>
<gene>
    <name evidence="2" type="ORF">ASPVEDRAFT_38435</name>
</gene>
<dbReference type="OrthoDB" id="2351940at2759"/>
<accession>A0A1L9PBT6</accession>
<protein>
    <submittedName>
        <fullName evidence="2">Uncharacterized protein</fullName>
    </submittedName>
</protein>
<dbReference type="GeneID" id="63727211"/>
<feature type="region of interest" description="Disordered" evidence="1">
    <location>
        <begin position="89"/>
        <end position="109"/>
    </location>
</feature>
<feature type="compositionally biased region" description="Low complexity" evidence="1">
    <location>
        <begin position="125"/>
        <end position="137"/>
    </location>
</feature>
<evidence type="ECO:0000256" key="1">
    <source>
        <dbReference type="SAM" id="MobiDB-lite"/>
    </source>
</evidence>
<feature type="region of interest" description="Disordered" evidence="1">
    <location>
        <begin position="1"/>
        <end position="30"/>
    </location>
</feature>
<feature type="compositionally biased region" description="Polar residues" evidence="1">
    <location>
        <begin position="369"/>
        <end position="380"/>
    </location>
</feature>
<dbReference type="RefSeq" id="XP_040664729.1">
    <property type="nucleotide sequence ID" value="XM_040811700.1"/>
</dbReference>
<feature type="region of interest" description="Disordered" evidence="1">
    <location>
        <begin position="349"/>
        <end position="454"/>
    </location>
</feature>
<feature type="compositionally biased region" description="Basic and acidic residues" evidence="1">
    <location>
        <begin position="144"/>
        <end position="159"/>
    </location>
</feature>
<feature type="region of interest" description="Disordered" evidence="1">
    <location>
        <begin position="122"/>
        <end position="197"/>
    </location>
</feature>
<organism evidence="2 3">
    <name type="scientific">Aspergillus versicolor CBS 583.65</name>
    <dbReference type="NCBI Taxonomy" id="1036611"/>
    <lineage>
        <taxon>Eukaryota</taxon>
        <taxon>Fungi</taxon>
        <taxon>Dikarya</taxon>
        <taxon>Ascomycota</taxon>
        <taxon>Pezizomycotina</taxon>
        <taxon>Eurotiomycetes</taxon>
        <taxon>Eurotiomycetidae</taxon>
        <taxon>Eurotiales</taxon>
        <taxon>Aspergillaceae</taxon>
        <taxon>Aspergillus</taxon>
        <taxon>Aspergillus subgen. Nidulantes</taxon>
    </lineage>
</organism>
<name>A0A1L9PBT6_ASPVE</name>
<evidence type="ECO:0000313" key="3">
    <source>
        <dbReference type="Proteomes" id="UP000184073"/>
    </source>
</evidence>
<proteinExistence type="predicted"/>
<dbReference type="AlphaFoldDB" id="A0A1L9PBT6"/>